<dbReference type="InterPro" id="IPR013762">
    <property type="entry name" value="Integrase-like_cat_sf"/>
</dbReference>
<dbReference type="PROSITE" id="PS51898">
    <property type="entry name" value="TYR_RECOMBINASE"/>
    <property type="match status" value="1"/>
</dbReference>
<dbReference type="InterPro" id="IPR002104">
    <property type="entry name" value="Integrase_catalytic"/>
</dbReference>
<proteinExistence type="predicted"/>
<dbReference type="EMBL" id="JACJKU010000150">
    <property type="protein sequence ID" value="MBM6941404.1"/>
    <property type="molecule type" value="Genomic_DNA"/>
</dbReference>
<dbReference type="SUPFAM" id="SSF56349">
    <property type="entry name" value="DNA breaking-rejoining enzymes"/>
    <property type="match status" value="1"/>
</dbReference>
<evidence type="ECO:0000256" key="1">
    <source>
        <dbReference type="ARBA" id="ARBA00023172"/>
    </source>
</evidence>
<evidence type="ECO:0000259" key="2">
    <source>
        <dbReference type="PROSITE" id="PS51898"/>
    </source>
</evidence>
<dbReference type="Gene3D" id="1.10.443.10">
    <property type="entry name" value="Intergrase catalytic core"/>
    <property type="match status" value="1"/>
</dbReference>
<reference evidence="3 4" key="1">
    <citation type="journal article" date="2021" name="Sci. Rep.">
        <title>The distribution of antibiotic resistance genes in chicken gut microbiota commensals.</title>
        <authorList>
            <person name="Juricova H."/>
            <person name="Matiasovicova J."/>
            <person name="Kubasova T."/>
            <person name="Cejkova D."/>
            <person name="Rychlik I."/>
        </authorList>
    </citation>
    <scope>NUCLEOTIDE SEQUENCE [LARGE SCALE GENOMIC DNA]</scope>
    <source>
        <strain evidence="3 4">An574</strain>
    </source>
</reference>
<comment type="caution">
    <text evidence="3">The sequence shown here is derived from an EMBL/GenBank/DDBJ whole genome shotgun (WGS) entry which is preliminary data.</text>
</comment>
<dbReference type="InterPro" id="IPR050090">
    <property type="entry name" value="Tyrosine_recombinase_XerCD"/>
</dbReference>
<dbReference type="RefSeq" id="WP_204785617.1">
    <property type="nucleotide sequence ID" value="NZ_JACJKU010000150.1"/>
</dbReference>
<gene>
    <name evidence="3" type="ORF">H5975_08170</name>
</gene>
<dbReference type="PANTHER" id="PTHR30349:SF64">
    <property type="entry name" value="PROPHAGE INTEGRASE INTD-RELATED"/>
    <property type="match status" value="1"/>
</dbReference>
<protein>
    <submittedName>
        <fullName evidence="3">Site-specific integrase</fullName>
    </submittedName>
</protein>
<keyword evidence="4" id="KW-1185">Reference proteome</keyword>
<dbReference type="InterPro" id="IPR011010">
    <property type="entry name" value="DNA_brk_join_enz"/>
</dbReference>
<dbReference type="Proteomes" id="UP000785625">
    <property type="component" value="Unassembled WGS sequence"/>
</dbReference>
<accession>A0ABS2H1Z8</accession>
<organism evidence="3 4">
    <name type="scientific">Limosilactobacillus coleohominis</name>
    <dbReference type="NCBI Taxonomy" id="181675"/>
    <lineage>
        <taxon>Bacteria</taxon>
        <taxon>Bacillati</taxon>
        <taxon>Bacillota</taxon>
        <taxon>Bacilli</taxon>
        <taxon>Lactobacillales</taxon>
        <taxon>Lactobacillaceae</taxon>
        <taxon>Limosilactobacillus</taxon>
    </lineage>
</organism>
<dbReference type="PANTHER" id="PTHR30349">
    <property type="entry name" value="PHAGE INTEGRASE-RELATED"/>
    <property type="match status" value="1"/>
</dbReference>
<keyword evidence="1" id="KW-0233">DNA recombination</keyword>
<evidence type="ECO:0000313" key="4">
    <source>
        <dbReference type="Proteomes" id="UP000785625"/>
    </source>
</evidence>
<feature type="domain" description="Tyr recombinase" evidence="2">
    <location>
        <begin position="1"/>
        <end position="145"/>
    </location>
</feature>
<sequence>MFNLNFTICHNQTITISKSWDAIHKQFKDTKNKSSKRTIKINPSLLAYLYQLQSHNNSMMVFMNRQHEIPTSGSVNKALRVALKENKISKNGFHFHSLRHSHVALLLAKGIDVYAISKRLGHSNISTTTNVYAYMIDEFKNKTDDQIIKALESL</sequence>
<dbReference type="Pfam" id="PF00589">
    <property type="entry name" value="Phage_integrase"/>
    <property type="match status" value="1"/>
</dbReference>
<name>A0ABS2H1Z8_9LACO</name>
<evidence type="ECO:0000313" key="3">
    <source>
        <dbReference type="EMBL" id="MBM6941404.1"/>
    </source>
</evidence>
<dbReference type="CDD" id="cd01189">
    <property type="entry name" value="INT_ICEBs1_C_like"/>
    <property type="match status" value="1"/>
</dbReference>